<accession>A0A090XAH3</accession>
<sequence length="195" mass="22098">MSRYIEDHSTHKMYKDRRSFLQRKQDVDAIRLEHPTKIPVIIERYPGEKQLPVLDKIKYLIPDHISMAELVKIIRRRLELHPNQALFLLVNERNMAPGLSIPSATCTPRKKTRTGTSTVVYASQEVFGGQRLTHRTICCGRPVPCQSEEEKSGRRGPKQGFSGPRRESKATLGGGGARLQAFLTKQNIAAIVLRD</sequence>
<dbReference type="GO" id="GO:0006950">
    <property type="term" value="P:response to stress"/>
    <property type="evidence" value="ECO:0007669"/>
    <property type="project" value="UniProtKB-ARBA"/>
</dbReference>
<keyword evidence="12" id="KW-0675">Receptor</keyword>
<evidence type="ECO:0000256" key="3">
    <source>
        <dbReference type="ARBA" id="ARBA00022490"/>
    </source>
</evidence>
<reference evidence="12" key="1">
    <citation type="journal article" date="2015" name="PLoS Negl. Trop. Dis.">
        <title>Deep Sequencing Analysis of the Ixodes ricinus Haemocytome.</title>
        <authorList>
            <person name="Kotsyfakis M."/>
            <person name="Kopacek P."/>
            <person name="Franta Z."/>
            <person name="Pedra J.H."/>
            <person name="Ribeiro J.M."/>
        </authorList>
    </citation>
    <scope>NUCLEOTIDE SEQUENCE</scope>
</reference>
<dbReference type="GO" id="GO:0005776">
    <property type="term" value="C:autophagosome"/>
    <property type="evidence" value="ECO:0007669"/>
    <property type="project" value="UniProtKB-SubCell"/>
</dbReference>
<keyword evidence="3" id="KW-0963">Cytoplasm</keyword>
<dbReference type="InterPro" id="IPR029071">
    <property type="entry name" value="Ubiquitin-like_domsf"/>
</dbReference>
<evidence type="ECO:0000256" key="8">
    <source>
        <dbReference type="ARBA" id="ARBA00037868"/>
    </source>
</evidence>
<dbReference type="AlphaFoldDB" id="A0A090XAH3"/>
<dbReference type="Pfam" id="PF02991">
    <property type="entry name" value="ATG8"/>
    <property type="match status" value="1"/>
</dbReference>
<dbReference type="PANTHER" id="PTHR10969">
    <property type="entry name" value="MICROTUBULE-ASSOCIATED PROTEINS 1A/1B LIGHT CHAIN 3-RELATED"/>
    <property type="match status" value="1"/>
</dbReference>
<evidence type="ECO:0000256" key="1">
    <source>
        <dbReference type="ARBA" id="ARBA00004419"/>
    </source>
</evidence>
<dbReference type="GO" id="GO:0016236">
    <property type="term" value="P:macroautophagy"/>
    <property type="evidence" value="ECO:0007669"/>
    <property type="project" value="UniProtKB-ARBA"/>
</dbReference>
<keyword evidence="7" id="KW-0968">Cytoplasmic vesicle</keyword>
<evidence type="ECO:0000256" key="2">
    <source>
        <dbReference type="ARBA" id="ARBA00007293"/>
    </source>
</evidence>
<evidence type="ECO:0000256" key="7">
    <source>
        <dbReference type="ARBA" id="ARBA00023329"/>
    </source>
</evidence>
<evidence type="ECO:0000256" key="4">
    <source>
        <dbReference type="ARBA" id="ARBA00023006"/>
    </source>
</evidence>
<dbReference type="SUPFAM" id="SSF54236">
    <property type="entry name" value="Ubiquitin-like"/>
    <property type="match status" value="1"/>
</dbReference>
<keyword evidence="4 10" id="KW-0072">Autophagy</keyword>
<evidence type="ECO:0000256" key="6">
    <source>
        <dbReference type="ARBA" id="ARBA00023288"/>
    </source>
</evidence>
<comment type="similarity">
    <text evidence="2 10">Belongs to the ATG8 family.</text>
</comment>
<evidence type="ECO:0000256" key="5">
    <source>
        <dbReference type="ARBA" id="ARBA00023136"/>
    </source>
</evidence>
<organism evidence="12">
    <name type="scientific">Ixodes ricinus</name>
    <name type="common">Common tick</name>
    <name type="synonym">Acarus ricinus</name>
    <dbReference type="NCBI Taxonomy" id="34613"/>
    <lineage>
        <taxon>Eukaryota</taxon>
        <taxon>Metazoa</taxon>
        <taxon>Ecdysozoa</taxon>
        <taxon>Arthropoda</taxon>
        <taxon>Chelicerata</taxon>
        <taxon>Arachnida</taxon>
        <taxon>Acari</taxon>
        <taxon>Parasitiformes</taxon>
        <taxon>Ixodida</taxon>
        <taxon>Ixodoidea</taxon>
        <taxon>Ixodidae</taxon>
        <taxon>Ixodinae</taxon>
        <taxon>Ixodes</taxon>
    </lineage>
</organism>
<keyword evidence="5" id="KW-0472">Membrane</keyword>
<dbReference type="GO" id="GO:0031410">
    <property type="term" value="C:cytoplasmic vesicle"/>
    <property type="evidence" value="ECO:0007669"/>
    <property type="project" value="UniProtKB-KW"/>
</dbReference>
<evidence type="ECO:0000313" key="12">
    <source>
        <dbReference type="EMBL" id="JAC92015.1"/>
    </source>
</evidence>
<protein>
    <submittedName>
        <fullName evidence="12">Putative ubiquitin domain of gaba-receptor-associated protein</fullName>
    </submittedName>
</protein>
<dbReference type="InterPro" id="IPR004241">
    <property type="entry name" value="Atg8-like"/>
</dbReference>
<evidence type="ECO:0000256" key="10">
    <source>
        <dbReference type="RuleBase" id="RU004384"/>
    </source>
</evidence>
<dbReference type="FunFam" id="3.10.20.90:FF:000149">
    <property type="entry name" value="microtubule-associated proteins 1A/1B light chain 3C"/>
    <property type="match status" value="1"/>
</dbReference>
<comment type="subcellular location">
    <subcellularLocation>
        <location evidence="1">Cytoplasmic vesicle</location>
        <location evidence="1">Autophagosome</location>
    </subcellularLocation>
    <subcellularLocation>
        <location evidence="8">Endomembrane system</location>
        <topology evidence="8">Lipid-anchor</topology>
    </subcellularLocation>
</comment>
<feature type="non-terminal residue" evidence="12">
    <location>
        <position position="195"/>
    </location>
</feature>
<dbReference type="EMBL" id="GBIH01002695">
    <property type="protein sequence ID" value="JAC92015.1"/>
    <property type="molecule type" value="mRNA"/>
</dbReference>
<feature type="region of interest" description="Disordered" evidence="11">
    <location>
        <begin position="145"/>
        <end position="173"/>
    </location>
</feature>
<dbReference type="GO" id="GO:0012505">
    <property type="term" value="C:endomembrane system"/>
    <property type="evidence" value="ECO:0007669"/>
    <property type="project" value="UniProtKB-SubCell"/>
</dbReference>
<evidence type="ECO:0000256" key="9">
    <source>
        <dbReference type="PIRSR" id="PIRSR604241-50"/>
    </source>
</evidence>
<feature type="lipid moiety-binding region" description="Phosphatidylserine amidated glycine; alternate" evidence="9">
    <location>
        <position position="128"/>
    </location>
</feature>
<dbReference type="Gene3D" id="3.10.20.90">
    <property type="entry name" value="Phosphatidylinositol 3-kinase Catalytic Subunit, Chain A, domain 1"/>
    <property type="match status" value="1"/>
</dbReference>
<proteinExistence type="evidence at transcript level"/>
<name>A0A090XAH3_IXORI</name>
<evidence type="ECO:0000256" key="11">
    <source>
        <dbReference type="SAM" id="MobiDB-lite"/>
    </source>
</evidence>
<keyword evidence="6 9" id="KW-0449">Lipoprotein</keyword>